<evidence type="ECO:0000313" key="2">
    <source>
        <dbReference type="Proteomes" id="UP000182985"/>
    </source>
</evidence>
<sequence length="153" mass="15789">MSGGSKDHPLRGSGVFIFGGWFIPIDADLARAPAPTQEGGSIELTLLTTGEVYADGGIPKGTSNLITGGVFVGSGVHAQSVVNAGSTTTYGPNDMVLDNWGRIDTWIARAAVTSHGSSGIGFVNFGDIDILKIQGRSRLTGWAHAASISMTAR</sequence>
<dbReference type="Proteomes" id="UP000182985">
    <property type="component" value="Unassembled WGS sequence"/>
</dbReference>
<dbReference type="AlphaFoldDB" id="A0A1J6HE68"/>
<dbReference type="EMBL" id="MOEC01000040">
    <property type="protein sequence ID" value="OIS90801.1"/>
    <property type="molecule type" value="Genomic_DNA"/>
</dbReference>
<dbReference type="OrthoDB" id="3661445at2"/>
<gene>
    <name evidence="1" type="ORF">BLA27_24655</name>
</gene>
<name>A0A1J6HE68_9HYPH</name>
<evidence type="ECO:0008006" key="3">
    <source>
        <dbReference type="Google" id="ProtNLM"/>
    </source>
</evidence>
<proteinExistence type="predicted"/>
<comment type="caution">
    <text evidence="1">The sequence shown here is derived from an EMBL/GenBank/DDBJ whole genome shotgun (WGS) entry which is preliminary data.</text>
</comment>
<dbReference type="RefSeq" id="WP_071633987.1">
    <property type="nucleotide sequence ID" value="NZ_MOEC01000040.1"/>
</dbReference>
<protein>
    <recommendedName>
        <fullName evidence="3">Outer membrane autotransporter</fullName>
    </recommendedName>
</protein>
<reference evidence="1 2" key="1">
    <citation type="submission" date="2016-10" db="EMBL/GenBank/DDBJ databases">
        <title>The Draft Genome Sequence of the Potato Rhizosphere Bacteria Ochrobactrum sp. IPA7.2.</title>
        <authorList>
            <person name="Gogoleva N.E."/>
            <person name="Khlopko Y.A."/>
            <person name="Burygin G.L."/>
            <person name="Plotnikov A.O."/>
        </authorList>
    </citation>
    <scope>NUCLEOTIDE SEQUENCE [LARGE SCALE GENOMIC DNA]</scope>
    <source>
        <strain evidence="1 2">IPA7.2</strain>
    </source>
</reference>
<accession>A0A1J6HE68</accession>
<evidence type="ECO:0000313" key="1">
    <source>
        <dbReference type="EMBL" id="OIS90801.1"/>
    </source>
</evidence>
<organism evidence="1 2">
    <name type="scientific">Brucella cytisi</name>
    <dbReference type="NCBI Taxonomy" id="407152"/>
    <lineage>
        <taxon>Bacteria</taxon>
        <taxon>Pseudomonadati</taxon>
        <taxon>Pseudomonadota</taxon>
        <taxon>Alphaproteobacteria</taxon>
        <taxon>Hyphomicrobiales</taxon>
        <taxon>Brucellaceae</taxon>
        <taxon>Brucella/Ochrobactrum group</taxon>
        <taxon>Brucella</taxon>
    </lineage>
</organism>
<keyword evidence="2" id="KW-1185">Reference proteome</keyword>